<evidence type="ECO:0000313" key="4">
    <source>
        <dbReference type="Proteomes" id="UP000815325"/>
    </source>
</evidence>
<dbReference type="EMBL" id="MU069679">
    <property type="protein sequence ID" value="KAF5835996.1"/>
    <property type="molecule type" value="Genomic_DNA"/>
</dbReference>
<dbReference type="Pfam" id="PF03992">
    <property type="entry name" value="ABM"/>
    <property type="match status" value="2"/>
</dbReference>
<dbReference type="InterPro" id="IPR011008">
    <property type="entry name" value="Dimeric_a/b-barrel"/>
</dbReference>
<dbReference type="PROSITE" id="PS51725">
    <property type="entry name" value="ABM"/>
    <property type="match status" value="2"/>
</dbReference>
<evidence type="ECO:0000313" key="3">
    <source>
        <dbReference type="EMBL" id="KAF5835996.1"/>
    </source>
</evidence>
<dbReference type="PANTHER" id="PTHR33336">
    <property type="entry name" value="QUINOL MONOOXYGENASE YGIN-RELATED"/>
    <property type="match status" value="1"/>
</dbReference>
<feature type="domain" description="ABM" evidence="2">
    <location>
        <begin position="63"/>
        <end position="155"/>
    </location>
</feature>
<dbReference type="Gene3D" id="3.30.70.100">
    <property type="match status" value="2"/>
</dbReference>
<reference evidence="3" key="1">
    <citation type="submission" date="2017-08" db="EMBL/GenBank/DDBJ databases">
        <authorList>
            <person name="Polle J.E."/>
            <person name="Barry K."/>
            <person name="Cushman J."/>
            <person name="Schmutz J."/>
            <person name="Tran D."/>
            <person name="Hathwaick L.T."/>
            <person name="Yim W.C."/>
            <person name="Jenkins J."/>
            <person name="Mckie-Krisberg Z.M."/>
            <person name="Prochnik S."/>
            <person name="Lindquist E."/>
            <person name="Dockter R.B."/>
            <person name="Adam C."/>
            <person name="Molina H."/>
            <person name="Bunkerborg J."/>
            <person name="Jin E."/>
            <person name="Buchheim M."/>
            <person name="Magnuson J."/>
        </authorList>
    </citation>
    <scope>NUCLEOTIDE SEQUENCE</scope>
    <source>
        <strain evidence="3">CCAP 19/18</strain>
    </source>
</reference>
<comment type="caution">
    <text evidence="3">The sequence shown here is derived from an EMBL/GenBank/DDBJ whole genome shotgun (WGS) entry which is preliminary data.</text>
</comment>
<dbReference type="PANTHER" id="PTHR33336:SF15">
    <property type="entry name" value="ABM DOMAIN-CONTAINING PROTEIN"/>
    <property type="match status" value="1"/>
</dbReference>
<accession>A0ABQ7GN11</accession>
<keyword evidence="4" id="KW-1185">Reference proteome</keyword>
<proteinExistence type="predicted"/>
<protein>
    <recommendedName>
        <fullName evidence="2">ABM domain-containing protein</fullName>
    </recommendedName>
</protein>
<gene>
    <name evidence="3" type="ORF">DUNSADRAFT_6566</name>
</gene>
<evidence type="ECO:0000256" key="1">
    <source>
        <dbReference type="SAM" id="SignalP"/>
    </source>
</evidence>
<feature type="chain" id="PRO_5045513676" description="ABM domain-containing protein" evidence="1">
    <location>
        <begin position="17"/>
        <end position="262"/>
    </location>
</feature>
<dbReference type="SUPFAM" id="SSF54909">
    <property type="entry name" value="Dimeric alpha+beta barrel"/>
    <property type="match status" value="2"/>
</dbReference>
<sequence length="262" mass="30730">MSFVLLSAVLLVGAFASRLPPSNILAEIQSETFPAGLKHVHKPLQAIRDNMKKEREDWTEKTAYAFIKFIVPPSQSDDFEEAWLRLESEVRDKEDDNNIFSLKSSALDNLFYYSYGEWESVDSLVSHLQSNHFQDFAEDERNMAKVSRERREEEDEKRAYIVVDYFVPPGECEDFVEKWKEEAKSTIKDEGNRVLTLSHNMNDNVRFYAYSSWDSLEDYKEHTESEHHGALQDFLEDRDIVKCVKILEPVTSKSRRRQMRNN</sequence>
<organism evidence="3 4">
    <name type="scientific">Dunaliella salina</name>
    <name type="common">Green alga</name>
    <name type="synonym">Protococcus salinus</name>
    <dbReference type="NCBI Taxonomy" id="3046"/>
    <lineage>
        <taxon>Eukaryota</taxon>
        <taxon>Viridiplantae</taxon>
        <taxon>Chlorophyta</taxon>
        <taxon>core chlorophytes</taxon>
        <taxon>Chlorophyceae</taxon>
        <taxon>CS clade</taxon>
        <taxon>Chlamydomonadales</taxon>
        <taxon>Dunaliellaceae</taxon>
        <taxon>Dunaliella</taxon>
    </lineage>
</organism>
<feature type="signal peptide" evidence="1">
    <location>
        <begin position="1"/>
        <end position="16"/>
    </location>
</feature>
<name>A0ABQ7GN11_DUNSA</name>
<feature type="domain" description="ABM" evidence="2">
    <location>
        <begin position="159"/>
        <end position="251"/>
    </location>
</feature>
<dbReference type="InterPro" id="IPR007138">
    <property type="entry name" value="ABM_dom"/>
</dbReference>
<dbReference type="InterPro" id="IPR050744">
    <property type="entry name" value="AI-2_Isomerase_LsrG"/>
</dbReference>
<evidence type="ECO:0000259" key="2">
    <source>
        <dbReference type="PROSITE" id="PS51725"/>
    </source>
</evidence>
<keyword evidence="1" id="KW-0732">Signal</keyword>
<dbReference type="Proteomes" id="UP000815325">
    <property type="component" value="Unassembled WGS sequence"/>
</dbReference>